<reference evidence="2" key="1">
    <citation type="submission" date="2021-03" db="EMBL/GenBank/DDBJ databases">
        <title>Draft genome sequence of rust myrtle Austropuccinia psidii MF-1, a brazilian biotype.</title>
        <authorList>
            <person name="Quecine M.C."/>
            <person name="Pachon D.M.R."/>
            <person name="Bonatelli M.L."/>
            <person name="Correr F.H."/>
            <person name="Franceschini L.M."/>
            <person name="Leite T.F."/>
            <person name="Margarido G.R.A."/>
            <person name="Almeida C.A."/>
            <person name="Ferrarezi J.A."/>
            <person name="Labate C.A."/>
        </authorList>
    </citation>
    <scope>NUCLEOTIDE SEQUENCE</scope>
    <source>
        <strain evidence="2">MF-1</strain>
    </source>
</reference>
<proteinExistence type="predicted"/>
<feature type="region of interest" description="Disordered" evidence="1">
    <location>
        <begin position="1"/>
        <end position="74"/>
    </location>
</feature>
<accession>A0A9Q3I564</accession>
<gene>
    <name evidence="2" type="ORF">O181_069871</name>
</gene>
<evidence type="ECO:0000256" key="1">
    <source>
        <dbReference type="SAM" id="MobiDB-lite"/>
    </source>
</evidence>
<evidence type="ECO:0000313" key="3">
    <source>
        <dbReference type="Proteomes" id="UP000765509"/>
    </source>
</evidence>
<name>A0A9Q3I564_9BASI</name>
<comment type="caution">
    <text evidence="2">The sequence shown here is derived from an EMBL/GenBank/DDBJ whole genome shotgun (WGS) entry which is preliminary data.</text>
</comment>
<dbReference type="Proteomes" id="UP000765509">
    <property type="component" value="Unassembled WGS sequence"/>
</dbReference>
<sequence length="129" mass="14141">MNYGPPYVGPRRQLISPQSQVGPSEPVLAPNPNQPKMAKTTSVSPVGHYSAHGLWKPPEATSSAPSKDSPQFQGKNFPFSMHPVFKDPGVVHIWYSIPLCTIFAQQSDCDIFSTKFCDSKSSTQSITNF</sequence>
<dbReference type="AlphaFoldDB" id="A0A9Q3I564"/>
<evidence type="ECO:0000313" key="2">
    <source>
        <dbReference type="EMBL" id="MBW0530156.1"/>
    </source>
</evidence>
<keyword evidence="3" id="KW-1185">Reference proteome</keyword>
<protein>
    <submittedName>
        <fullName evidence="2">Uncharacterized protein</fullName>
    </submittedName>
</protein>
<feature type="compositionally biased region" description="Polar residues" evidence="1">
    <location>
        <begin position="60"/>
        <end position="74"/>
    </location>
</feature>
<organism evidence="2 3">
    <name type="scientific">Austropuccinia psidii MF-1</name>
    <dbReference type="NCBI Taxonomy" id="1389203"/>
    <lineage>
        <taxon>Eukaryota</taxon>
        <taxon>Fungi</taxon>
        <taxon>Dikarya</taxon>
        <taxon>Basidiomycota</taxon>
        <taxon>Pucciniomycotina</taxon>
        <taxon>Pucciniomycetes</taxon>
        <taxon>Pucciniales</taxon>
        <taxon>Sphaerophragmiaceae</taxon>
        <taxon>Austropuccinia</taxon>
    </lineage>
</organism>
<dbReference type="EMBL" id="AVOT02035762">
    <property type="protein sequence ID" value="MBW0530156.1"/>
    <property type="molecule type" value="Genomic_DNA"/>
</dbReference>